<accession>A0A5R8KHW9</accession>
<dbReference type="Gene3D" id="3.30.700.10">
    <property type="entry name" value="Glycoprotein, Type 4 Pilin"/>
    <property type="match status" value="1"/>
</dbReference>
<feature type="transmembrane region" description="Helical" evidence="1">
    <location>
        <begin position="71"/>
        <end position="90"/>
    </location>
</feature>
<proteinExistence type="predicted"/>
<keyword evidence="3" id="KW-1185">Reference proteome</keyword>
<dbReference type="SUPFAM" id="SSF54523">
    <property type="entry name" value="Pili subunits"/>
    <property type="match status" value="1"/>
</dbReference>
<dbReference type="PROSITE" id="PS00409">
    <property type="entry name" value="PROKAR_NTER_METHYL"/>
    <property type="match status" value="1"/>
</dbReference>
<sequence length="290" mass="31572">MMLSSRLLWTPKSTFAFFRPPCRCAILNGAANVNDTPLHSPILHCQQAILGGIPASSFVARFRRGFTLVEMLVVIVIIALLMAIVTPSFYSAIMATRLTSSGGQLVGMLSNAQQIATSEGCTVEVRFYKYNNDEFDPGADPRFRSVLLLRHFEQGAPNPDPNPANQGKPLTAPMALVLGEVLNLSQDLVLSENNEMSTFLANLADGNSTVGTKVSNASGLSDYTFRPGSSFKSFIFRPEGTNLNPAPPNKWFVTLVVASDEEEGLTPDEVKNFYCVQVDPSTGRITSYRP</sequence>
<keyword evidence="1" id="KW-0812">Transmembrane</keyword>
<dbReference type="InterPro" id="IPR012902">
    <property type="entry name" value="N_methyl_site"/>
</dbReference>
<dbReference type="NCBIfam" id="TIGR02532">
    <property type="entry name" value="IV_pilin_GFxxxE"/>
    <property type="match status" value="1"/>
</dbReference>
<evidence type="ECO:0000313" key="3">
    <source>
        <dbReference type="Proteomes" id="UP000306196"/>
    </source>
</evidence>
<keyword evidence="1" id="KW-0472">Membrane</keyword>
<protein>
    <submittedName>
        <fullName evidence="2">Verru_Chthon cassette protein D</fullName>
    </submittedName>
</protein>
<dbReference type="InterPro" id="IPR045584">
    <property type="entry name" value="Pilin-like"/>
</dbReference>
<dbReference type="Proteomes" id="UP000306196">
    <property type="component" value="Unassembled WGS sequence"/>
</dbReference>
<dbReference type="NCBIfam" id="TIGR02596">
    <property type="entry name" value="Verru_Chthon cassette protein D"/>
    <property type="match status" value="1"/>
</dbReference>
<evidence type="ECO:0000256" key="1">
    <source>
        <dbReference type="SAM" id="Phobius"/>
    </source>
</evidence>
<evidence type="ECO:0000313" key="2">
    <source>
        <dbReference type="EMBL" id="TLD71908.1"/>
    </source>
</evidence>
<reference evidence="2 3" key="1">
    <citation type="submission" date="2019-05" db="EMBL/GenBank/DDBJ databases">
        <title>Verrucobacter flavum gen. nov., sp. nov. a new member of the family Verrucomicrobiaceae.</title>
        <authorList>
            <person name="Szuroczki S."/>
            <person name="Abbaszade G."/>
            <person name="Szabo A."/>
            <person name="Felfoldi T."/>
            <person name="Schumann P."/>
            <person name="Boka K."/>
            <person name="Keki Z."/>
            <person name="Toumi M."/>
            <person name="Toth E."/>
        </authorList>
    </citation>
    <scope>NUCLEOTIDE SEQUENCE [LARGE SCALE GENOMIC DNA]</scope>
    <source>
        <strain evidence="2 3">MG-N-17</strain>
    </source>
</reference>
<dbReference type="Pfam" id="PF07963">
    <property type="entry name" value="N_methyl"/>
    <property type="match status" value="1"/>
</dbReference>
<dbReference type="AlphaFoldDB" id="A0A5R8KHW9"/>
<gene>
    <name evidence="2" type="primary">vccD</name>
    <name evidence="2" type="ORF">FEM03_04065</name>
</gene>
<keyword evidence="1" id="KW-1133">Transmembrane helix</keyword>
<name>A0A5R8KHW9_9BACT</name>
<organism evidence="2 3">
    <name type="scientific">Phragmitibacter flavus</name>
    <dbReference type="NCBI Taxonomy" id="2576071"/>
    <lineage>
        <taxon>Bacteria</taxon>
        <taxon>Pseudomonadati</taxon>
        <taxon>Verrucomicrobiota</taxon>
        <taxon>Verrucomicrobiia</taxon>
        <taxon>Verrucomicrobiales</taxon>
        <taxon>Verrucomicrobiaceae</taxon>
        <taxon>Phragmitibacter</taxon>
    </lineage>
</organism>
<comment type="caution">
    <text evidence="2">The sequence shown here is derived from an EMBL/GenBank/DDBJ whole genome shotgun (WGS) entry which is preliminary data.</text>
</comment>
<dbReference type="EMBL" id="VAUV01000003">
    <property type="protein sequence ID" value="TLD71908.1"/>
    <property type="molecule type" value="Genomic_DNA"/>
</dbReference>
<dbReference type="InterPro" id="IPR019836">
    <property type="entry name" value="Verru/Chthon_D"/>
</dbReference>